<evidence type="ECO:0000256" key="1">
    <source>
        <dbReference type="SAM" id="MobiDB-lite"/>
    </source>
</evidence>
<gene>
    <name evidence="2" type="ORF">FQA47_022284</name>
</gene>
<organism evidence="2 3">
    <name type="scientific">Oryzias melastigma</name>
    <name type="common">Marine medaka</name>
    <dbReference type="NCBI Taxonomy" id="30732"/>
    <lineage>
        <taxon>Eukaryota</taxon>
        <taxon>Metazoa</taxon>
        <taxon>Chordata</taxon>
        <taxon>Craniata</taxon>
        <taxon>Vertebrata</taxon>
        <taxon>Euteleostomi</taxon>
        <taxon>Actinopterygii</taxon>
        <taxon>Neopterygii</taxon>
        <taxon>Teleostei</taxon>
        <taxon>Neoteleostei</taxon>
        <taxon>Acanthomorphata</taxon>
        <taxon>Ovalentaria</taxon>
        <taxon>Atherinomorphae</taxon>
        <taxon>Beloniformes</taxon>
        <taxon>Adrianichthyidae</taxon>
        <taxon>Oryziinae</taxon>
        <taxon>Oryzias</taxon>
    </lineage>
</organism>
<reference evidence="2" key="1">
    <citation type="journal article" name="BMC Genomics">
        <title>Long-read sequencing and de novo genome assembly of marine medaka (Oryzias melastigma).</title>
        <authorList>
            <person name="Liang P."/>
            <person name="Saqib H.S.A."/>
            <person name="Ni X."/>
            <person name="Shen Y."/>
        </authorList>
    </citation>
    <scope>NUCLEOTIDE SEQUENCE</scope>
    <source>
        <strain evidence="2">Bigg-433</strain>
    </source>
</reference>
<dbReference type="EMBL" id="WKFB01001011">
    <property type="protein sequence ID" value="KAF6716049.1"/>
    <property type="molecule type" value="Genomic_DNA"/>
</dbReference>
<evidence type="ECO:0000313" key="2">
    <source>
        <dbReference type="EMBL" id="KAF6716049.1"/>
    </source>
</evidence>
<name>A0A834BV13_ORYME</name>
<dbReference type="AlphaFoldDB" id="A0A834BV13"/>
<accession>A0A834BV13</accession>
<feature type="compositionally biased region" description="Polar residues" evidence="1">
    <location>
        <begin position="47"/>
        <end position="57"/>
    </location>
</feature>
<comment type="caution">
    <text evidence="2">The sequence shown here is derived from an EMBL/GenBank/DDBJ whole genome shotgun (WGS) entry which is preliminary data.</text>
</comment>
<protein>
    <submittedName>
        <fullName evidence="2">Uncharacterized protein</fullName>
    </submittedName>
</protein>
<proteinExistence type="predicted"/>
<dbReference type="Proteomes" id="UP000646548">
    <property type="component" value="Unassembled WGS sequence"/>
</dbReference>
<feature type="region of interest" description="Disordered" evidence="1">
    <location>
        <begin position="18"/>
        <end position="66"/>
    </location>
</feature>
<sequence length="126" mass="14645">MFLVVLSCCTVHQRNEKRRYRRPPASRCSTATDITEAPRSPDHDQPPRSQGCYQNSQHKPRRQQRIRPCHACIFSTAKASAARGRHHFRLKQTSWKTNFYVDDVVSDCVPAPFSFLKKTKKQKETD</sequence>
<evidence type="ECO:0000313" key="3">
    <source>
        <dbReference type="Proteomes" id="UP000646548"/>
    </source>
</evidence>